<dbReference type="RefSeq" id="WP_080521739.1">
    <property type="nucleotide sequence ID" value="NZ_LPUF01000001.1"/>
</dbReference>
<dbReference type="PANTHER" id="PTHR36504">
    <property type="entry name" value="LIPOPOLYSACCHARIDE EXPORT SYSTEM PROTEIN LPTA"/>
    <property type="match status" value="1"/>
</dbReference>
<dbReference type="AlphaFoldDB" id="A0A1V8M6F6"/>
<protein>
    <recommendedName>
        <fullName evidence="4">Lipopolysaccharide export system protein LptA</fullName>
    </recommendedName>
</protein>
<feature type="domain" description="Organic solvent tolerance-like N-terminal" evidence="5">
    <location>
        <begin position="35"/>
        <end position="144"/>
    </location>
</feature>
<comment type="caution">
    <text evidence="6">The sequence shown here is derived from an EMBL/GenBank/DDBJ whole genome shotgun (WGS) entry which is preliminary data.</text>
</comment>
<dbReference type="Pfam" id="PF03968">
    <property type="entry name" value="LptD_N"/>
    <property type="match status" value="1"/>
</dbReference>
<dbReference type="EMBL" id="LPUF01000001">
    <property type="protein sequence ID" value="OQK17127.1"/>
    <property type="molecule type" value="Genomic_DNA"/>
</dbReference>
<gene>
    <name evidence="4" type="primary">lptA</name>
    <name evidence="6" type="ORF">AU255_04290</name>
</gene>
<dbReference type="GO" id="GO:0015920">
    <property type="term" value="P:lipopolysaccharide transport"/>
    <property type="evidence" value="ECO:0007669"/>
    <property type="project" value="UniProtKB-UniRule"/>
</dbReference>
<dbReference type="Gene3D" id="2.60.450.10">
    <property type="entry name" value="Lipopolysaccharide (LPS) transport protein A like domain"/>
    <property type="match status" value="1"/>
</dbReference>
<dbReference type="GO" id="GO:0030288">
    <property type="term" value="C:outer membrane-bounded periplasmic space"/>
    <property type="evidence" value="ECO:0007669"/>
    <property type="project" value="TreeGrafter"/>
</dbReference>
<comment type="subcellular location">
    <subcellularLocation>
        <location evidence="4">Periplasm</location>
    </subcellularLocation>
</comment>
<dbReference type="Proteomes" id="UP000191980">
    <property type="component" value="Unassembled WGS sequence"/>
</dbReference>
<dbReference type="HAMAP" id="MF_01914">
    <property type="entry name" value="LPS_assembly_LptA"/>
    <property type="match status" value="1"/>
</dbReference>
<proteinExistence type="inferred from homology"/>
<evidence type="ECO:0000256" key="3">
    <source>
        <dbReference type="ARBA" id="ARBA00022764"/>
    </source>
</evidence>
<keyword evidence="1 4" id="KW-0813">Transport</keyword>
<feature type="signal peptide" evidence="4">
    <location>
        <begin position="1"/>
        <end position="24"/>
    </location>
</feature>
<evidence type="ECO:0000256" key="1">
    <source>
        <dbReference type="ARBA" id="ARBA00022448"/>
    </source>
</evidence>
<organism evidence="6 7">
    <name type="scientific">Methyloprofundus sedimenti</name>
    <dbReference type="NCBI Taxonomy" id="1420851"/>
    <lineage>
        <taxon>Bacteria</taxon>
        <taxon>Pseudomonadati</taxon>
        <taxon>Pseudomonadota</taxon>
        <taxon>Gammaproteobacteria</taxon>
        <taxon>Methylococcales</taxon>
        <taxon>Methylococcaceae</taxon>
        <taxon>Methyloprofundus</taxon>
    </lineage>
</organism>
<keyword evidence="3 4" id="KW-0574">Periplasm</keyword>
<dbReference type="InterPro" id="IPR052037">
    <property type="entry name" value="LPS_export_LptA"/>
</dbReference>
<reference evidence="6 7" key="1">
    <citation type="submission" date="2015-12" db="EMBL/GenBank/DDBJ databases">
        <authorList>
            <person name="Shamseldin A."/>
            <person name="Moawad H."/>
            <person name="Abd El-Rahim W.M."/>
            <person name="Sadowsky M.J."/>
        </authorList>
    </citation>
    <scope>NUCLEOTIDE SEQUENCE [LARGE SCALE GENOMIC DNA]</scope>
    <source>
        <strain evidence="6 7">WF1</strain>
    </source>
</reference>
<dbReference type="NCBIfam" id="TIGR03002">
    <property type="entry name" value="outer_YhbN_LptA"/>
    <property type="match status" value="1"/>
</dbReference>
<comment type="function">
    <text evidence="4">Involved in the assembly of lipopolysaccharide (LPS). Required for the translocation of LPS from the inner membrane to the outer membrane. May form a bridge between the inner membrane and the outer membrane, via interactions with LptC and LptD, thereby facilitating LPS transfer across the periplasm.</text>
</comment>
<sequence precursor="true">MSISKWLLPGFLALSMAYSPWAIALEGDARQPVSIESNSGFYDDKKGVSIYTGEVIVIQGSMRMDADKVVVHMKNREIQKLVATGEPVKFKQTPEEGKEDVHGNALTAEYYPETQLLIMLKEAVVWQGKNSTASERIEYDRISEVVKAGDSGSADKRVHVILQPKNKASEQ</sequence>
<evidence type="ECO:0000313" key="7">
    <source>
        <dbReference type="Proteomes" id="UP000191980"/>
    </source>
</evidence>
<dbReference type="OrthoDB" id="9795964at2"/>
<dbReference type="GO" id="GO:0009279">
    <property type="term" value="C:cell outer membrane"/>
    <property type="evidence" value="ECO:0007669"/>
    <property type="project" value="TreeGrafter"/>
</dbReference>
<dbReference type="STRING" id="1420851.AU255_04290"/>
<dbReference type="InterPro" id="IPR014340">
    <property type="entry name" value="LptA"/>
</dbReference>
<keyword evidence="7" id="KW-1185">Reference proteome</keyword>
<evidence type="ECO:0000259" key="5">
    <source>
        <dbReference type="Pfam" id="PF03968"/>
    </source>
</evidence>
<comment type="similarity">
    <text evidence="4">Belongs to the LptA family.</text>
</comment>
<dbReference type="InterPro" id="IPR005653">
    <property type="entry name" value="OstA-like_N"/>
</dbReference>
<comment type="subunit">
    <text evidence="4">Component of the lipopolysaccharide transport and assembly complex.</text>
</comment>
<keyword evidence="2 4" id="KW-0732">Signal</keyword>
<evidence type="ECO:0000256" key="4">
    <source>
        <dbReference type="HAMAP-Rule" id="MF_01914"/>
    </source>
</evidence>
<evidence type="ECO:0000256" key="2">
    <source>
        <dbReference type="ARBA" id="ARBA00022729"/>
    </source>
</evidence>
<dbReference type="GO" id="GO:0017089">
    <property type="term" value="F:glycolipid transfer activity"/>
    <property type="evidence" value="ECO:0007669"/>
    <property type="project" value="TreeGrafter"/>
</dbReference>
<accession>A0A1V8M6F6</accession>
<dbReference type="GO" id="GO:0043165">
    <property type="term" value="P:Gram-negative-bacterium-type cell outer membrane assembly"/>
    <property type="evidence" value="ECO:0007669"/>
    <property type="project" value="UniProtKB-UniRule"/>
</dbReference>
<evidence type="ECO:0000313" key="6">
    <source>
        <dbReference type="EMBL" id="OQK17127.1"/>
    </source>
</evidence>
<feature type="chain" id="PRO_5013408059" description="Lipopolysaccharide export system protein LptA" evidence="4">
    <location>
        <begin position="25"/>
        <end position="171"/>
    </location>
</feature>
<name>A0A1V8M6F6_9GAMM</name>
<dbReference type="PANTHER" id="PTHR36504:SF1">
    <property type="entry name" value="LIPOPOLYSACCHARIDE EXPORT SYSTEM PROTEIN LPTA"/>
    <property type="match status" value="1"/>
</dbReference>
<dbReference type="GO" id="GO:0001530">
    <property type="term" value="F:lipopolysaccharide binding"/>
    <property type="evidence" value="ECO:0007669"/>
    <property type="project" value="InterPro"/>
</dbReference>